<dbReference type="AlphaFoldDB" id="A0A1M7Z147"/>
<evidence type="ECO:0008006" key="5">
    <source>
        <dbReference type="Google" id="ProtNLM"/>
    </source>
</evidence>
<evidence type="ECO:0000256" key="2">
    <source>
        <dbReference type="SAM" id="MobiDB-lite"/>
    </source>
</evidence>
<dbReference type="EMBL" id="FRFG01000073">
    <property type="protein sequence ID" value="SHO58678.1"/>
    <property type="molecule type" value="Genomic_DNA"/>
</dbReference>
<dbReference type="Proteomes" id="UP000184600">
    <property type="component" value="Unassembled WGS sequence"/>
</dbReference>
<proteinExistence type="predicted"/>
<organism evidence="3 4">
    <name type="scientific">Vibrio quintilis</name>
    <dbReference type="NCBI Taxonomy" id="1117707"/>
    <lineage>
        <taxon>Bacteria</taxon>
        <taxon>Pseudomonadati</taxon>
        <taxon>Pseudomonadota</taxon>
        <taxon>Gammaproteobacteria</taxon>
        <taxon>Vibrionales</taxon>
        <taxon>Vibrionaceae</taxon>
        <taxon>Vibrio</taxon>
    </lineage>
</organism>
<dbReference type="OrthoDB" id="8844617at2"/>
<name>A0A1M7Z147_9VIBR</name>
<reference evidence="4" key="1">
    <citation type="submission" date="2016-12" db="EMBL/GenBank/DDBJ databases">
        <authorList>
            <person name="Rodrigo-Torres L."/>
            <person name="Arahal R.D."/>
            <person name="Lucena T."/>
        </authorList>
    </citation>
    <scope>NUCLEOTIDE SEQUENCE [LARGE SCALE GENOMIC DNA]</scope>
</reference>
<feature type="coiled-coil region" evidence="1">
    <location>
        <begin position="28"/>
        <end position="90"/>
    </location>
</feature>
<feature type="region of interest" description="Disordered" evidence="2">
    <location>
        <begin position="175"/>
        <end position="231"/>
    </location>
</feature>
<keyword evidence="1" id="KW-0175">Coiled coil</keyword>
<sequence>MGLLSKLFNLGEAGVNKIEEAIDDKWGVEIHEANIAKARKRLVEAQDKVDSAEARATVQKKDLEEYEAQVAKYENNLAEMKSLYEKAVAAGEEETATKYRDLGFRVKTEIEKLKAQYAPQIEAYEFSVDSIRENRTLIEEMTAEISQEEQMIKTVRSNQAMIDVHKAQTKLSEEIKGASIGGSSAVSKLQRRQEEEREKMRIQRERKHQKERSLEDELSDLKKSSGDEMPW</sequence>
<gene>
    <name evidence="3" type="ORF">VQ7734_04450</name>
</gene>
<protein>
    <recommendedName>
        <fullName evidence="5">PspA/IM30 family protein</fullName>
    </recommendedName>
</protein>
<feature type="coiled-coil region" evidence="1">
    <location>
        <begin position="131"/>
        <end position="158"/>
    </location>
</feature>
<accession>A0A1M7Z147</accession>
<feature type="compositionally biased region" description="Basic and acidic residues" evidence="2">
    <location>
        <begin position="191"/>
        <end position="203"/>
    </location>
</feature>
<evidence type="ECO:0000313" key="4">
    <source>
        <dbReference type="Proteomes" id="UP000184600"/>
    </source>
</evidence>
<evidence type="ECO:0000256" key="1">
    <source>
        <dbReference type="SAM" id="Coils"/>
    </source>
</evidence>
<dbReference type="RefSeq" id="WP_073586118.1">
    <property type="nucleotide sequence ID" value="NZ_AP024898.1"/>
</dbReference>
<feature type="compositionally biased region" description="Basic and acidic residues" evidence="2">
    <location>
        <begin position="211"/>
        <end position="231"/>
    </location>
</feature>
<evidence type="ECO:0000313" key="3">
    <source>
        <dbReference type="EMBL" id="SHO58678.1"/>
    </source>
</evidence>
<dbReference type="STRING" id="1117707.VQ7734_04450"/>
<keyword evidence="4" id="KW-1185">Reference proteome</keyword>